<feature type="domain" description="CDP-alcohol phosphatidyltransferase C-terminal" evidence="14">
    <location>
        <begin position="212"/>
        <end position="244"/>
    </location>
</feature>
<evidence type="ECO:0000256" key="12">
    <source>
        <dbReference type="SAM" id="MobiDB-lite"/>
    </source>
</evidence>
<keyword evidence="5 13" id="KW-0812">Transmembrane</keyword>
<accession>A0A516X5H5</accession>
<evidence type="ECO:0000259" key="14">
    <source>
        <dbReference type="Pfam" id="PF08009"/>
    </source>
</evidence>
<dbReference type="Pfam" id="PF08009">
    <property type="entry name" value="CDP-OH_P_tran_2"/>
    <property type="match status" value="1"/>
</dbReference>
<feature type="transmembrane region" description="Helical" evidence="13">
    <location>
        <begin position="146"/>
        <end position="165"/>
    </location>
</feature>
<dbReference type="AlphaFoldDB" id="A0A516X5H5"/>
<dbReference type="OrthoDB" id="9777147at2"/>
<keyword evidence="7" id="KW-0443">Lipid metabolism</keyword>
<reference evidence="15 16" key="2">
    <citation type="submission" date="2019-07" db="EMBL/GenBank/DDBJ databases">
        <authorList>
            <person name="Huang Y."/>
        </authorList>
    </citation>
    <scope>NUCLEOTIDE SEQUENCE [LARGE SCALE GENOMIC DNA]</scope>
    <source>
        <strain evidence="15 16">HY188</strain>
    </source>
</reference>
<keyword evidence="8 13" id="KW-0472">Membrane</keyword>
<feature type="transmembrane region" description="Helical" evidence="13">
    <location>
        <begin position="50"/>
        <end position="66"/>
    </location>
</feature>
<dbReference type="Gene3D" id="1.20.120.1760">
    <property type="match status" value="1"/>
</dbReference>
<dbReference type="InterPro" id="IPR043130">
    <property type="entry name" value="CDP-OH_PTrfase_TM_dom"/>
</dbReference>
<evidence type="ECO:0000256" key="5">
    <source>
        <dbReference type="ARBA" id="ARBA00022692"/>
    </source>
</evidence>
<dbReference type="InterPro" id="IPR050324">
    <property type="entry name" value="CDP-alcohol_PTase-I"/>
</dbReference>
<feature type="transmembrane region" description="Helical" evidence="13">
    <location>
        <begin position="87"/>
        <end position="105"/>
    </location>
</feature>
<keyword evidence="6 13" id="KW-1133">Transmembrane helix</keyword>
<dbReference type="PANTHER" id="PTHR14269:SF61">
    <property type="entry name" value="CDP-DIACYLGLYCEROL--SERINE O-PHOSPHATIDYLTRANSFERASE"/>
    <property type="match status" value="1"/>
</dbReference>
<dbReference type="Pfam" id="PF01066">
    <property type="entry name" value="CDP-OH_P_transf"/>
    <property type="match status" value="1"/>
</dbReference>
<evidence type="ECO:0000256" key="1">
    <source>
        <dbReference type="ARBA" id="ARBA00004141"/>
    </source>
</evidence>
<dbReference type="GO" id="GO:0016780">
    <property type="term" value="F:phosphotransferase activity, for other substituted phosphate groups"/>
    <property type="evidence" value="ECO:0007669"/>
    <property type="project" value="InterPro"/>
</dbReference>
<feature type="compositionally biased region" description="Basic residues" evidence="12">
    <location>
        <begin position="324"/>
        <end position="345"/>
    </location>
</feature>
<keyword evidence="4 11" id="KW-0808">Transferase</keyword>
<keyword evidence="3" id="KW-0444">Lipid biosynthesis</keyword>
<evidence type="ECO:0000256" key="2">
    <source>
        <dbReference type="ARBA" id="ARBA00010441"/>
    </source>
</evidence>
<comment type="similarity">
    <text evidence="2 11">Belongs to the CDP-alcohol phosphatidyltransferase class-I family.</text>
</comment>
<dbReference type="RefSeq" id="WP_143909743.1">
    <property type="nucleotide sequence ID" value="NZ_CP041765.1"/>
</dbReference>
<feature type="transmembrane region" description="Helical" evidence="13">
    <location>
        <begin position="177"/>
        <end position="199"/>
    </location>
</feature>
<evidence type="ECO:0000256" key="10">
    <source>
        <dbReference type="ARBA" id="ARBA00023264"/>
    </source>
</evidence>
<feature type="region of interest" description="Disordered" evidence="12">
    <location>
        <begin position="271"/>
        <end position="345"/>
    </location>
</feature>
<evidence type="ECO:0000256" key="4">
    <source>
        <dbReference type="ARBA" id="ARBA00022679"/>
    </source>
</evidence>
<evidence type="ECO:0000256" key="7">
    <source>
        <dbReference type="ARBA" id="ARBA00023098"/>
    </source>
</evidence>
<dbReference type="PANTHER" id="PTHR14269">
    <property type="entry name" value="CDP-DIACYLGLYCEROL--GLYCEROL-3-PHOSPHATE 3-PHOSPHATIDYLTRANSFERASE-RELATED"/>
    <property type="match status" value="1"/>
</dbReference>
<sequence>MSGPVADPADDTDDRQGVRINTIRLLPSTITIAALCSGLSALHFALLDRPGVALALIALAAILDSLDGRVARMLDATTKIGAELDSLSDAISFGVAPALVIYVSLLEGHRLGWIATLLFVVAIVLRLARFNTLVDDDTAPSYTKEFFVGVPSPAGALIAMAPIAAEEQWGDGWWTNQILVMVWLLFTAVLIVSRIPTLAMKAASVPRRAAVLLLGGVAVTVAGLVTYPYVVLLVLVAVYLVHIPFAVRSQRWVAAHPDAWDCKPAERRAIRRGRSDADTIDADAGPRTPEARSVEVTPAAGPPTALPAAASSMMERPAAPHGVPGRRLRPGRRMRRVRVAGRRRQ</sequence>
<dbReference type="KEGG" id="toy:FO059_14730"/>
<keyword evidence="10" id="KW-1208">Phospholipid metabolism</keyword>
<protein>
    <submittedName>
        <fullName evidence="15">Phosphatidylcholine/phosphatidylserine synthase</fullName>
    </submittedName>
</protein>
<dbReference type="InterPro" id="IPR012616">
    <property type="entry name" value="CDP-OH_P_trans_C"/>
</dbReference>
<evidence type="ECO:0000313" key="16">
    <source>
        <dbReference type="Proteomes" id="UP000317344"/>
    </source>
</evidence>
<dbReference type="Proteomes" id="UP000317344">
    <property type="component" value="Chromosome"/>
</dbReference>
<feature type="transmembrane region" description="Helical" evidence="13">
    <location>
        <begin position="25"/>
        <end position="44"/>
    </location>
</feature>
<dbReference type="GO" id="GO:0008654">
    <property type="term" value="P:phospholipid biosynthetic process"/>
    <property type="evidence" value="ECO:0007669"/>
    <property type="project" value="UniProtKB-KW"/>
</dbReference>
<gene>
    <name evidence="15" type="ORF">FO059_14730</name>
</gene>
<evidence type="ECO:0000256" key="3">
    <source>
        <dbReference type="ARBA" id="ARBA00022516"/>
    </source>
</evidence>
<evidence type="ECO:0000313" key="15">
    <source>
        <dbReference type="EMBL" id="QDQ98338.1"/>
    </source>
</evidence>
<organism evidence="15 16">
    <name type="scientific">Tomitella fengzijianii</name>
    <dbReference type="NCBI Taxonomy" id="2597660"/>
    <lineage>
        <taxon>Bacteria</taxon>
        <taxon>Bacillati</taxon>
        <taxon>Actinomycetota</taxon>
        <taxon>Actinomycetes</taxon>
        <taxon>Mycobacteriales</taxon>
        <taxon>Tomitella</taxon>
    </lineage>
</organism>
<feature type="transmembrane region" description="Helical" evidence="13">
    <location>
        <begin position="211"/>
        <end position="241"/>
    </location>
</feature>
<keyword evidence="16" id="KW-1185">Reference proteome</keyword>
<dbReference type="PROSITE" id="PS00379">
    <property type="entry name" value="CDP_ALCOHOL_P_TRANSF"/>
    <property type="match status" value="1"/>
</dbReference>
<comment type="subcellular location">
    <subcellularLocation>
        <location evidence="1">Membrane</location>
        <topology evidence="1">Multi-pass membrane protein</topology>
    </subcellularLocation>
</comment>
<reference evidence="15 16" key="1">
    <citation type="submission" date="2019-07" db="EMBL/GenBank/DDBJ databases">
        <title>Tomitella cavernea sp. nov., an actinomycete isolated from soil.</title>
        <authorList>
            <person name="Cheng J."/>
        </authorList>
    </citation>
    <scope>NUCLEOTIDE SEQUENCE [LARGE SCALE GENOMIC DNA]</scope>
    <source>
        <strain evidence="15 16">HY188</strain>
    </source>
</reference>
<feature type="transmembrane region" description="Helical" evidence="13">
    <location>
        <begin position="111"/>
        <end position="134"/>
    </location>
</feature>
<evidence type="ECO:0000256" key="11">
    <source>
        <dbReference type="RuleBase" id="RU003750"/>
    </source>
</evidence>
<evidence type="ECO:0000256" key="13">
    <source>
        <dbReference type="SAM" id="Phobius"/>
    </source>
</evidence>
<evidence type="ECO:0000256" key="6">
    <source>
        <dbReference type="ARBA" id="ARBA00022989"/>
    </source>
</evidence>
<keyword evidence="9" id="KW-0594">Phospholipid biosynthesis</keyword>
<name>A0A516X5H5_9ACTN</name>
<evidence type="ECO:0000256" key="8">
    <source>
        <dbReference type="ARBA" id="ARBA00023136"/>
    </source>
</evidence>
<dbReference type="InterPro" id="IPR000462">
    <property type="entry name" value="CDP-OH_P_trans"/>
</dbReference>
<dbReference type="EMBL" id="CP041765">
    <property type="protein sequence ID" value="QDQ98338.1"/>
    <property type="molecule type" value="Genomic_DNA"/>
</dbReference>
<dbReference type="InterPro" id="IPR048254">
    <property type="entry name" value="CDP_ALCOHOL_P_TRANSF_CS"/>
</dbReference>
<dbReference type="GO" id="GO:0016020">
    <property type="term" value="C:membrane"/>
    <property type="evidence" value="ECO:0007669"/>
    <property type="project" value="UniProtKB-SubCell"/>
</dbReference>
<proteinExistence type="inferred from homology"/>
<evidence type="ECO:0000256" key="9">
    <source>
        <dbReference type="ARBA" id="ARBA00023209"/>
    </source>
</evidence>